<dbReference type="SUPFAM" id="SSF56059">
    <property type="entry name" value="Glutathione synthetase ATP-binding domain-like"/>
    <property type="match status" value="1"/>
</dbReference>
<dbReference type="InterPro" id="IPR052032">
    <property type="entry name" value="ATP-dep_AA_Ligase"/>
</dbReference>
<dbReference type="Pfam" id="PF18603">
    <property type="entry name" value="LAL_C2"/>
    <property type="match status" value="1"/>
</dbReference>
<sequence>MTVLPAAPAAVALGDVVLVNPLMTGYGFKRACRERGLRVVSLYTLELGLLSALQADYTRGDDLSLYAHDAETAEELVGSTVRAVVPTTEPSIVVADRLGGVLGVPGNPAATALARRNKAAMRLHAVARGIPVPAFEAVATEDVPTSVARVGYPAIVKPATGAGAQGIALVAEAEATASLDLSAVDTFGSPICTWLVERYVRGRELAVNTFSQGGRHRVLDVWEYCQPSDGDYDQPYWDVVQLSAEDPDLAAAADLALRTLDAYEVELGPAHVEVKVGEDGAFLIEIATRLPGAHMVDHWERNSAIRPFADTLAAYLGEDTGLLERDLGFDRILGVCCLRNDDRPGTVASLTGAEELAGLPGVDDVFLQVSPGDTIPLTRDLGSLLGFVLVSAPGLDALRERMSFVRSHTKLEFA</sequence>
<evidence type="ECO:0000313" key="6">
    <source>
        <dbReference type="EMBL" id="MEE2037666.1"/>
    </source>
</evidence>
<evidence type="ECO:0000259" key="5">
    <source>
        <dbReference type="PROSITE" id="PS50975"/>
    </source>
</evidence>
<keyword evidence="3 4" id="KW-0067">ATP-binding</keyword>
<gene>
    <name evidence="6" type="ORF">Q8791_10590</name>
</gene>
<dbReference type="PANTHER" id="PTHR43585:SF2">
    <property type="entry name" value="ATP-GRASP ENZYME FSQD"/>
    <property type="match status" value="1"/>
</dbReference>
<proteinExistence type="predicted"/>
<feature type="domain" description="ATP-grasp" evidence="5">
    <location>
        <begin position="122"/>
        <end position="316"/>
    </location>
</feature>
<reference evidence="6 7" key="1">
    <citation type="submission" date="2023-08" db="EMBL/GenBank/DDBJ databases">
        <authorList>
            <person name="Girao M."/>
            <person name="Carvalho M.F."/>
        </authorList>
    </citation>
    <scope>NUCLEOTIDE SEQUENCE [LARGE SCALE GENOMIC DNA]</scope>
    <source>
        <strain evidence="6 7">CT-R113</strain>
    </source>
</reference>
<dbReference type="EMBL" id="JAUZMY010000008">
    <property type="protein sequence ID" value="MEE2037666.1"/>
    <property type="molecule type" value="Genomic_DNA"/>
</dbReference>
<protein>
    <submittedName>
        <fullName evidence="6">ATP-grasp domain-containing protein</fullName>
    </submittedName>
</protein>
<organism evidence="6 7">
    <name type="scientific">Nocardiopsis codii</name>
    <dbReference type="NCBI Taxonomy" id="3065942"/>
    <lineage>
        <taxon>Bacteria</taxon>
        <taxon>Bacillati</taxon>
        <taxon>Actinomycetota</taxon>
        <taxon>Actinomycetes</taxon>
        <taxon>Streptosporangiales</taxon>
        <taxon>Nocardiopsidaceae</taxon>
        <taxon>Nocardiopsis</taxon>
    </lineage>
</organism>
<dbReference type="InterPro" id="IPR011761">
    <property type="entry name" value="ATP-grasp"/>
</dbReference>
<dbReference type="PANTHER" id="PTHR43585">
    <property type="entry name" value="FUMIPYRROLE BIOSYNTHESIS PROTEIN C"/>
    <property type="match status" value="1"/>
</dbReference>
<keyword evidence="1" id="KW-0436">Ligase</keyword>
<dbReference type="Gene3D" id="3.30.470.20">
    <property type="entry name" value="ATP-grasp fold, B domain"/>
    <property type="match status" value="1"/>
</dbReference>
<keyword evidence="7" id="KW-1185">Reference proteome</keyword>
<evidence type="ECO:0000256" key="3">
    <source>
        <dbReference type="ARBA" id="ARBA00022840"/>
    </source>
</evidence>
<dbReference type="InterPro" id="IPR040570">
    <property type="entry name" value="LAL_C2"/>
</dbReference>
<evidence type="ECO:0000313" key="7">
    <source>
        <dbReference type="Proteomes" id="UP001356095"/>
    </source>
</evidence>
<evidence type="ECO:0000256" key="4">
    <source>
        <dbReference type="PROSITE-ProRule" id="PRU00409"/>
    </source>
</evidence>
<comment type="caution">
    <text evidence="6">The sequence shown here is derived from an EMBL/GenBank/DDBJ whole genome shotgun (WGS) entry which is preliminary data.</text>
</comment>
<name>A0ABU7K5Y8_9ACTN</name>
<accession>A0ABU7K5Y8</accession>
<evidence type="ECO:0000256" key="2">
    <source>
        <dbReference type="ARBA" id="ARBA00022741"/>
    </source>
</evidence>
<keyword evidence="2 4" id="KW-0547">Nucleotide-binding</keyword>
<dbReference type="Pfam" id="PF13535">
    <property type="entry name" value="ATP-grasp_4"/>
    <property type="match status" value="1"/>
</dbReference>
<dbReference type="Proteomes" id="UP001356095">
    <property type="component" value="Unassembled WGS sequence"/>
</dbReference>
<evidence type="ECO:0000256" key="1">
    <source>
        <dbReference type="ARBA" id="ARBA00022598"/>
    </source>
</evidence>
<dbReference type="RefSeq" id="WP_330091460.1">
    <property type="nucleotide sequence ID" value="NZ_JAUZMY010000008.1"/>
</dbReference>
<dbReference type="PROSITE" id="PS50975">
    <property type="entry name" value="ATP_GRASP"/>
    <property type="match status" value="1"/>
</dbReference>